<dbReference type="Proteomes" id="UP001062846">
    <property type="component" value="Chromosome 13"/>
</dbReference>
<gene>
    <name evidence="1" type="ORF">RHMOL_Rhmol13G0212000</name>
</gene>
<comment type="caution">
    <text evidence="1">The sequence shown here is derived from an EMBL/GenBank/DDBJ whole genome shotgun (WGS) entry which is preliminary data.</text>
</comment>
<evidence type="ECO:0000313" key="2">
    <source>
        <dbReference type="Proteomes" id="UP001062846"/>
    </source>
</evidence>
<accession>A0ACC0L9M2</accession>
<evidence type="ECO:0000313" key="1">
    <source>
        <dbReference type="EMBL" id="KAI8525211.1"/>
    </source>
</evidence>
<reference evidence="1" key="1">
    <citation type="submission" date="2022-02" db="EMBL/GenBank/DDBJ databases">
        <title>Plant Genome Project.</title>
        <authorList>
            <person name="Zhang R.-G."/>
        </authorList>
    </citation>
    <scope>NUCLEOTIDE SEQUENCE</scope>
    <source>
        <strain evidence="1">AT1</strain>
    </source>
</reference>
<organism evidence="1 2">
    <name type="scientific">Rhododendron molle</name>
    <name type="common">Chinese azalea</name>
    <name type="synonym">Azalea mollis</name>
    <dbReference type="NCBI Taxonomy" id="49168"/>
    <lineage>
        <taxon>Eukaryota</taxon>
        <taxon>Viridiplantae</taxon>
        <taxon>Streptophyta</taxon>
        <taxon>Embryophyta</taxon>
        <taxon>Tracheophyta</taxon>
        <taxon>Spermatophyta</taxon>
        <taxon>Magnoliopsida</taxon>
        <taxon>eudicotyledons</taxon>
        <taxon>Gunneridae</taxon>
        <taxon>Pentapetalae</taxon>
        <taxon>asterids</taxon>
        <taxon>Ericales</taxon>
        <taxon>Ericaceae</taxon>
        <taxon>Ericoideae</taxon>
        <taxon>Rhodoreae</taxon>
        <taxon>Rhododendron</taxon>
    </lineage>
</organism>
<keyword evidence="2" id="KW-1185">Reference proteome</keyword>
<dbReference type="EMBL" id="CM046400">
    <property type="protein sequence ID" value="KAI8525211.1"/>
    <property type="molecule type" value="Genomic_DNA"/>
</dbReference>
<name>A0ACC0L9M2_RHOML</name>
<sequence>MANLPHKMPRKAVFVHSICLLSLIPIIEGADPTFSYLDCPNTSITCAPENLQISTSSPPFSPPTPKYPTAFYKFTVGGSPPDVAFNSSNSTVPNAIDAVALCRGDLLDDMCQDCVIYTGKDVVKQCPRSTRVATWYDECMLRYSNAPISPAQESREWVALINVLNVTNATRFSEVLGEVLADVANRASSDDSGKKFATAEANFSSVQLVYGLAQCTPDLSSSDCDSCLRNCTTKFVSLFLYHYRGARVYFPYCFVRGVSRDVLNPKGLLPDGQEVTVKRLAISNLRARSTRPNSGLVKTLQDYWRPGIARGMLFLHEDSQLRIIHHDLKASNILLDGDMNAKISDFGMAQILRVDQTQGNASEIDGTLLGSSGMMEHVAFDGSNAERPSMATVVAMLDGYFATLSWLFCCSVPSSTACIPWLE</sequence>
<protein>
    <submittedName>
        <fullName evidence="1">Uncharacterized protein</fullName>
    </submittedName>
</protein>
<proteinExistence type="predicted"/>